<feature type="domain" description="DUF7345" evidence="2">
    <location>
        <begin position="52"/>
        <end position="166"/>
    </location>
</feature>
<protein>
    <recommendedName>
        <fullName evidence="2">DUF7345 domain-containing protein</fullName>
    </recommendedName>
</protein>
<evidence type="ECO:0000313" key="4">
    <source>
        <dbReference type="Proteomes" id="UP001596407"/>
    </source>
</evidence>
<dbReference type="InterPro" id="IPR055769">
    <property type="entry name" value="DUF7345"/>
</dbReference>
<feature type="region of interest" description="Disordered" evidence="1">
    <location>
        <begin position="166"/>
        <end position="187"/>
    </location>
</feature>
<reference evidence="3 4" key="1">
    <citation type="journal article" date="2019" name="Int. J. Syst. Evol. Microbiol.">
        <title>The Global Catalogue of Microorganisms (GCM) 10K type strain sequencing project: providing services to taxonomists for standard genome sequencing and annotation.</title>
        <authorList>
            <consortium name="The Broad Institute Genomics Platform"/>
            <consortium name="The Broad Institute Genome Sequencing Center for Infectious Disease"/>
            <person name="Wu L."/>
            <person name="Ma J."/>
        </authorList>
    </citation>
    <scope>NUCLEOTIDE SEQUENCE [LARGE SCALE GENOMIC DNA]</scope>
    <source>
        <strain evidence="3 4">DT72</strain>
    </source>
</reference>
<gene>
    <name evidence="3" type="ORF">ACFQJ6_09240</name>
</gene>
<proteinExistence type="predicted"/>
<dbReference type="Pfam" id="PF24036">
    <property type="entry name" value="DUF7345"/>
    <property type="match status" value="1"/>
</dbReference>
<evidence type="ECO:0000256" key="1">
    <source>
        <dbReference type="SAM" id="MobiDB-lite"/>
    </source>
</evidence>
<dbReference type="EMBL" id="JBHSZH010000005">
    <property type="protein sequence ID" value="MFC7080272.1"/>
    <property type="molecule type" value="Genomic_DNA"/>
</dbReference>
<comment type="caution">
    <text evidence="3">The sequence shown here is derived from an EMBL/GenBank/DDBJ whole genome shotgun (WGS) entry which is preliminary data.</text>
</comment>
<sequence>MRRLLAVALVVVILVGTAPVATASGSHDAREVSAAPQTLAVTENFDSVEFHITVYENGTAEWTFTYQRTLNNDTERQQFEQFADEFNNNSTRLYENFREQARQLTSAGHNTTDRVMKAESFSKKAYIGGLVNNNRGIVKMSFQWTGFGYSEDDSGNIMIGDVFEGDSTSGRTSRWSSTAVPVSSSSR</sequence>
<evidence type="ECO:0000313" key="3">
    <source>
        <dbReference type="EMBL" id="MFC7080272.1"/>
    </source>
</evidence>
<dbReference type="AlphaFoldDB" id="A0ABD5WIC3"/>
<keyword evidence="4" id="KW-1185">Reference proteome</keyword>
<evidence type="ECO:0000259" key="2">
    <source>
        <dbReference type="Pfam" id="PF24036"/>
    </source>
</evidence>
<dbReference type="Proteomes" id="UP001596407">
    <property type="component" value="Unassembled WGS sequence"/>
</dbReference>
<organism evidence="3 4">
    <name type="scientific">Halorussus caseinilyticus</name>
    <dbReference type="NCBI Taxonomy" id="3034025"/>
    <lineage>
        <taxon>Archaea</taxon>
        <taxon>Methanobacteriati</taxon>
        <taxon>Methanobacteriota</taxon>
        <taxon>Stenosarchaea group</taxon>
        <taxon>Halobacteria</taxon>
        <taxon>Halobacteriales</taxon>
        <taxon>Haladaptataceae</taxon>
        <taxon>Halorussus</taxon>
    </lineage>
</organism>
<name>A0ABD5WIC3_9EURY</name>
<dbReference type="RefSeq" id="WP_382209559.1">
    <property type="nucleotide sequence ID" value="NZ_JBHSZH010000005.1"/>
</dbReference>
<feature type="compositionally biased region" description="Low complexity" evidence="1">
    <location>
        <begin position="167"/>
        <end position="187"/>
    </location>
</feature>
<accession>A0ABD5WIC3</accession>